<accession>A0A094IN46</accession>
<dbReference type="Gene3D" id="3.10.450.620">
    <property type="entry name" value="JHP933, nucleotidyltransferase-like core domain"/>
    <property type="match status" value="1"/>
</dbReference>
<organism evidence="1 2">
    <name type="scientific">Pseudidiomarina atlantica</name>
    <dbReference type="NCBI Taxonomy" id="1517416"/>
    <lineage>
        <taxon>Bacteria</taxon>
        <taxon>Pseudomonadati</taxon>
        <taxon>Pseudomonadota</taxon>
        <taxon>Gammaproteobacteria</taxon>
        <taxon>Alteromonadales</taxon>
        <taxon>Idiomarinaceae</taxon>
        <taxon>Pseudidiomarina</taxon>
    </lineage>
</organism>
<dbReference type="Proteomes" id="UP000053718">
    <property type="component" value="Unassembled WGS sequence"/>
</dbReference>
<protein>
    <recommendedName>
        <fullName evidence="3">Nucleotidyltransferase</fullName>
    </recommendedName>
</protein>
<dbReference type="Pfam" id="PF08843">
    <property type="entry name" value="AbiEii"/>
    <property type="match status" value="1"/>
</dbReference>
<dbReference type="STRING" id="1517416.IDAT_05420"/>
<evidence type="ECO:0000313" key="2">
    <source>
        <dbReference type="Proteomes" id="UP000053718"/>
    </source>
</evidence>
<dbReference type="EMBL" id="JPIN01000005">
    <property type="protein sequence ID" value="KFZ29115.1"/>
    <property type="molecule type" value="Genomic_DNA"/>
</dbReference>
<comment type="caution">
    <text evidence="1">The sequence shown here is derived from an EMBL/GenBank/DDBJ whole genome shotgun (WGS) entry which is preliminary data.</text>
</comment>
<dbReference type="OrthoDB" id="5508069at2"/>
<gene>
    <name evidence="1" type="ORF">IDAT_05420</name>
</gene>
<name>A0A094IN46_9GAMM</name>
<dbReference type="AlphaFoldDB" id="A0A094IN46"/>
<sequence length="234" mass="27145">MTKYQVQRHQIIESALTNFNADFFCTHQIAFGGGTRIALELDEYRESTDIDFFCPNPQAYRAVRETITNLQLNNLVKTEFTYLREIRADRYAVRTVIQQSGENIKLEFINFTGYQLSIDNDKAKFPMPFLDRTSCFYTKLLANCDRKFTEPYKDIFDLLAMYKAWGNIPHDSIVLAEQIYGEKTVLPSLKGALLDLLKHPQKYLSAAQNIQMKAQWADDLIHRQAAKLLQELNL</sequence>
<proteinExistence type="predicted"/>
<evidence type="ECO:0000313" key="1">
    <source>
        <dbReference type="EMBL" id="KFZ29115.1"/>
    </source>
</evidence>
<dbReference type="InterPro" id="IPR014942">
    <property type="entry name" value="AbiEii"/>
</dbReference>
<dbReference type="eggNOG" id="ENOG502ZFU0">
    <property type="taxonomic scope" value="Bacteria"/>
</dbReference>
<reference evidence="1 2" key="1">
    <citation type="submission" date="2014-06" db="EMBL/GenBank/DDBJ databases">
        <title>Draft genome sequence of Idiomarina sp. MCCC 1A10513.</title>
        <authorList>
            <person name="Du J."/>
            <person name="Lai Q."/>
            <person name="Shao Z."/>
        </authorList>
    </citation>
    <scope>NUCLEOTIDE SEQUENCE [LARGE SCALE GENOMIC DNA]</scope>
    <source>
        <strain evidence="1 2">MCCC 1A10513</strain>
    </source>
</reference>
<evidence type="ECO:0008006" key="3">
    <source>
        <dbReference type="Google" id="ProtNLM"/>
    </source>
</evidence>
<keyword evidence="2" id="KW-1185">Reference proteome</keyword>